<dbReference type="EMBL" id="LAZR01014787">
    <property type="protein sequence ID" value="KKM15940.1"/>
    <property type="molecule type" value="Genomic_DNA"/>
</dbReference>
<reference evidence="1" key="1">
    <citation type="journal article" date="2015" name="Nature">
        <title>Complex archaea that bridge the gap between prokaryotes and eukaryotes.</title>
        <authorList>
            <person name="Spang A."/>
            <person name="Saw J.H."/>
            <person name="Jorgensen S.L."/>
            <person name="Zaremba-Niedzwiedzka K."/>
            <person name="Martijn J."/>
            <person name="Lind A.E."/>
            <person name="van Eijk R."/>
            <person name="Schleper C."/>
            <person name="Guy L."/>
            <person name="Ettema T.J."/>
        </authorList>
    </citation>
    <scope>NUCLEOTIDE SEQUENCE</scope>
</reference>
<name>A0A0F9KKX0_9ZZZZ</name>
<dbReference type="AlphaFoldDB" id="A0A0F9KKX0"/>
<organism evidence="1">
    <name type="scientific">marine sediment metagenome</name>
    <dbReference type="NCBI Taxonomy" id="412755"/>
    <lineage>
        <taxon>unclassified sequences</taxon>
        <taxon>metagenomes</taxon>
        <taxon>ecological metagenomes</taxon>
    </lineage>
</organism>
<evidence type="ECO:0000313" key="1">
    <source>
        <dbReference type="EMBL" id="KKM15940.1"/>
    </source>
</evidence>
<protein>
    <submittedName>
        <fullName evidence="1">Uncharacterized protein</fullName>
    </submittedName>
</protein>
<proteinExistence type="predicted"/>
<dbReference type="Gene3D" id="3.40.50.300">
    <property type="entry name" value="P-loop containing nucleotide triphosphate hydrolases"/>
    <property type="match status" value="1"/>
</dbReference>
<sequence>MPAIPKPLVDQWSDRRWRLNNLYRIVNEDGINVPFRLNWAQEKLLGELHYLNVILKARQLGFTTVIDLYMLDECVFNSNVRAGVIAHTREDAENFFRDQAKLPYD</sequence>
<accession>A0A0F9KKX0</accession>
<gene>
    <name evidence="1" type="ORF">LCGC14_1690790</name>
</gene>
<dbReference type="InterPro" id="IPR027417">
    <property type="entry name" value="P-loop_NTPase"/>
</dbReference>
<feature type="non-terminal residue" evidence="1">
    <location>
        <position position="105"/>
    </location>
</feature>
<comment type="caution">
    <text evidence="1">The sequence shown here is derived from an EMBL/GenBank/DDBJ whole genome shotgun (WGS) entry which is preliminary data.</text>
</comment>